<dbReference type="EMBL" id="KL584829">
    <property type="protein sequence ID" value="KEQ64464.1"/>
    <property type="molecule type" value="Genomic_DNA"/>
</dbReference>
<dbReference type="HOGENOM" id="CLU_2319949_0_0_1"/>
<feature type="signal peptide" evidence="1">
    <location>
        <begin position="1"/>
        <end position="17"/>
    </location>
</feature>
<dbReference type="Gene3D" id="1.10.1740.120">
    <property type="match status" value="1"/>
</dbReference>
<gene>
    <name evidence="2" type="ORF">M437DRAFT_83393</name>
</gene>
<evidence type="ECO:0000313" key="2">
    <source>
        <dbReference type="EMBL" id="KEQ64464.1"/>
    </source>
</evidence>
<evidence type="ECO:0000256" key="1">
    <source>
        <dbReference type="SAM" id="SignalP"/>
    </source>
</evidence>
<keyword evidence="3" id="KW-1185">Reference proteome</keyword>
<sequence>MQFTIVAALALAATAFAVPVEQAVEGQVLISLPPGCTKTDLAKCAFHLIGTTASCGAAIIKVGANPAADLSCIGSAAGTAANFGECKSCIPKKTDVIEN</sequence>
<organism evidence="2 3">
    <name type="scientific">Aureobasidium melanogenum (strain CBS 110374)</name>
    <name type="common">Aureobasidium pullulans var. melanogenum</name>
    <dbReference type="NCBI Taxonomy" id="1043003"/>
    <lineage>
        <taxon>Eukaryota</taxon>
        <taxon>Fungi</taxon>
        <taxon>Dikarya</taxon>
        <taxon>Ascomycota</taxon>
        <taxon>Pezizomycotina</taxon>
        <taxon>Dothideomycetes</taxon>
        <taxon>Dothideomycetidae</taxon>
        <taxon>Dothideales</taxon>
        <taxon>Saccotheciaceae</taxon>
        <taxon>Aureobasidium</taxon>
    </lineage>
</organism>
<dbReference type="AlphaFoldDB" id="A0A074VYV2"/>
<feature type="chain" id="PRO_5001701009" description="Fungal calcium binding protein domain-containing protein" evidence="1">
    <location>
        <begin position="18"/>
        <end position="99"/>
    </location>
</feature>
<dbReference type="GeneID" id="63921298"/>
<accession>A0A074VYV2</accession>
<protein>
    <recommendedName>
        <fullName evidence="4">Fungal calcium binding protein domain-containing protein</fullName>
    </recommendedName>
</protein>
<evidence type="ECO:0008006" key="4">
    <source>
        <dbReference type="Google" id="ProtNLM"/>
    </source>
</evidence>
<proteinExistence type="predicted"/>
<reference evidence="2 3" key="1">
    <citation type="journal article" date="2014" name="BMC Genomics">
        <title>Genome sequencing of four Aureobasidium pullulans varieties: biotechnological potential, stress tolerance, and description of new species.</title>
        <authorList>
            <person name="Gostin Ar C."/>
            <person name="Ohm R.A."/>
            <person name="Kogej T."/>
            <person name="Sonjak S."/>
            <person name="Turk M."/>
            <person name="Zajc J."/>
            <person name="Zalar P."/>
            <person name="Grube M."/>
            <person name="Sun H."/>
            <person name="Han J."/>
            <person name="Sharma A."/>
            <person name="Chiniquy J."/>
            <person name="Ngan C.Y."/>
            <person name="Lipzen A."/>
            <person name="Barry K."/>
            <person name="Grigoriev I.V."/>
            <person name="Gunde-Cimerman N."/>
        </authorList>
    </citation>
    <scope>NUCLEOTIDE SEQUENCE [LARGE SCALE GENOMIC DNA]</scope>
    <source>
        <strain evidence="2 3">CBS 110374</strain>
    </source>
</reference>
<dbReference type="RefSeq" id="XP_040881487.1">
    <property type="nucleotide sequence ID" value="XM_041027925.1"/>
</dbReference>
<name>A0A074VYV2_AURM1</name>
<evidence type="ECO:0000313" key="3">
    <source>
        <dbReference type="Proteomes" id="UP000030672"/>
    </source>
</evidence>
<dbReference type="Proteomes" id="UP000030672">
    <property type="component" value="Unassembled WGS sequence"/>
</dbReference>
<keyword evidence="1" id="KW-0732">Signal</keyword>